<dbReference type="GO" id="GO:0009228">
    <property type="term" value="P:thiamine biosynthetic process"/>
    <property type="evidence" value="ECO:0007669"/>
    <property type="project" value="UniProtKB-KW"/>
</dbReference>
<gene>
    <name evidence="11 12" type="primary">thiM</name>
    <name evidence="12" type="ORF">FYJ24_04420</name>
</gene>
<feature type="binding site" evidence="11">
    <location>
        <position position="171"/>
    </location>
    <ligand>
        <name>ATP</name>
        <dbReference type="ChEBI" id="CHEBI:30616"/>
    </ligand>
</feature>
<dbReference type="Gene3D" id="3.40.1190.20">
    <property type="match status" value="1"/>
</dbReference>
<dbReference type="RefSeq" id="WP_154543960.1">
    <property type="nucleotide sequence ID" value="NZ_VULO01000004.1"/>
</dbReference>
<dbReference type="EC" id="2.7.1.50" evidence="11"/>
<evidence type="ECO:0000256" key="10">
    <source>
        <dbReference type="ARBA" id="ARBA00022977"/>
    </source>
</evidence>
<evidence type="ECO:0000256" key="3">
    <source>
        <dbReference type="ARBA" id="ARBA00004868"/>
    </source>
</evidence>
<dbReference type="AlphaFoldDB" id="A0A6N7W3N2"/>
<feature type="binding site" evidence="11">
    <location>
        <position position="50"/>
    </location>
    <ligand>
        <name>substrate</name>
    </ligand>
</feature>
<keyword evidence="4 11" id="KW-0808">Transferase</keyword>
<protein>
    <recommendedName>
        <fullName evidence="11">Hydroxyethylthiazole kinase</fullName>
        <ecNumber evidence="11">2.7.1.50</ecNumber>
    </recommendedName>
    <alternativeName>
        <fullName evidence="11">4-methyl-5-beta-hydroxyethylthiazole kinase</fullName>
        <shortName evidence="11">TH kinase</shortName>
        <shortName evidence="11">Thz kinase</shortName>
    </alternativeName>
</protein>
<comment type="caution">
    <text evidence="12">The sequence shown here is derived from an EMBL/GenBank/DDBJ whole genome shotgun (WGS) entry which is preliminary data.</text>
</comment>
<dbReference type="HAMAP" id="MF_00228">
    <property type="entry name" value="Thz_kinase"/>
    <property type="match status" value="1"/>
</dbReference>
<dbReference type="InterPro" id="IPR000417">
    <property type="entry name" value="Hyethyz_kinase"/>
</dbReference>
<keyword evidence="13" id="KW-1185">Reference proteome</keyword>
<proteinExistence type="inferred from homology"/>
<evidence type="ECO:0000256" key="6">
    <source>
        <dbReference type="ARBA" id="ARBA00022741"/>
    </source>
</evidence>
<feature type="binding site" evidence="11">
    <location>
        <position position="125"/>
    </location>
    <ligand>
        <name>ATP</name>
        <dbReference type="ChEBI" id="CHEBI:30616"/>
    </ligand>
</feature>
<evidence type="ECO:0000313" key="12">
    <source>
        <dbReference type="EMBL" id="MSS84021.1"/>
    </source>
</evidence>
<keyword evidence="5 11" id="KW-0479">Metal-binding</keyword>
<evidence type="ECO:0000256" key="1">
    <source>
        <dbReference type="ARBA" id="ARBA00001771"/>
    </source>
</evidence>
<dbReference type="UniPathway" id="UPA00060">
    <property type="reaction ID" value="UER00139"/>
</dbReference>
<evidence type="ECO:0000256" key="9">
    <source>
        <dbReference type="ARBA" id="ARBA00022842"/>
    </source>
</evidence>
<evidence type="ECO:0000256" key="11">
    <source>
        <dbReference type="HAMAP-Rule" id="MF_00228"/>
    </source>
</evidence>
<evidence type="ECO:0000313" key="13">
    <source>
        <dbReference type="Proteomes" id="UP000470875"/>
    </source>
</evidence>
<sequence length="267" mass="27293">MDAQPITNTEIYAILESVRRTTPLIQCITNNVTVNFVANTILAVGGAPAMVDIPEEAEVFAAVSSALYINLGTVHADQRMSSLSAARTAKDSGVPWVLDPVAVGMLPVRTALARKLLSYSPTVIRGNASEILALAGHKGAGRGVETGNEVDQSCEAAMELARQSGATVSVSGPVDLITDGNRILRLKNGTDLFTRITGAGCALGGVVAAFCAVAPAFEAAVAANAVYAVAGELAASTSAGPGTFQVHFLDALASAALERDGNQVSLA</sequence>
<dbReference type="Proteomes" id="UP000470875">
    <property type="component" value="Unassembled WGS sequence"/>
</dbReference>
<evidence type="ECO:0000256" key="2">
    <source>
        <dbReference type="ARBA" id="ARBA00001946"/>
    </source>
</evidence>
<dbReference type="GO" id="GO:0004417">
    <property type="term" value="F:hydroxyethylthiazole kinase activity"/>
    <property type="evidence" value="ECO:0007669"/>
    <property type="project" value="UniProtKB-UniRule"/>
</dbReference>
<evidence type="ECO:0000256" key="7">
    <source>
        <dbReference type="ARBA" id="ARBA00022777"/>
    </source>
</evidence>
<keyword evidence="9 11" id="KW-0460">Magnesium</keyword>
<dbReference type="PIRSF" id="PIRSF000513">
    <property type="entry name" value="Thz_kinase"/>
    <property type="match status" value="1"/>
</dbReference>
<comment type="catalytic activity">
    <reaction evidence="1 11">
        <text>5-(2-hydroxyethyl)-4-methylthiazole + ATP = 4-methyl-5-(2-phosphooxyethyl)-thiazole + ADP + H(+)</text>
        <dbReference type="Rhea" id="RHEA:24212"/>
        <dbReference type="ChEBI" id="CHEBI:15378"/>
        <dbReference type="ChEBI" id="CHEBI:17957"/>
        <dbReference type="ChEBI" id="CHEBI:30616"/>
        <dbReference type="ChEBI" id="CHEBI:58296"/>
        <dbReference type="ChEBI" id="CHEBI:456216"/>
        <dbReference type="EC" id="2.7.1.50"/>
    </reaction>
</comment>
<dbReference type="EMBL" id="VULO01000004">
    <property type="protein sequence ID" value="MSS84021.1"/>
    <property type="molecule type" value="Genomic_DNA"/>
</dbReference>
<comment type="pathway">
    <text evidence="3 11">Cofactor biosynthesis; thiamine diphosphate biosynthesis; 4-methyl-5-(2-phosphoethyl)-thiazole from 5-(2-hydroxyethyl)-4-methylthiazole: step 1/1.</text>
</comment>
<dbReference type="InterPro" id="IPR029056">
    <property type="entry name" value="Ribokinase-like"/>
</dbReference>
<comment type="similarity">
    <text evidence="11">Belongs to the Thz kinase family.</text>
</comment>
<keyword evidence="6 11" id="KW-0547">Nucleotide-binding</keyword>
<dbReference type="SUPFAM" id="SSF53613">
    <property type="entry name" value="Ribokinase-like"/>
    <property type="match status" value="1"/>
</dbReference>
<dbReference type="NCBIfam" id="NF006830">
    <property type="entry name" value="PRK09355.1"/>
    <property type="match status" value="1"/>
</dbReference>
<dbReference type="CDD" id="cd01170">
    <property type="entry name" value="THZ_kinase"/>
    <property type="match status" value="1"/>
</dbReference>
<keyword evidence="7 11" id="KW-0418">Kinase</keyword>
<organism evidence="12 13">
    <name type="scientific">Scrofimicrobium canadense</name>
    <dbReference type="NCBI Taxonomy" id="2652290"/>
    <lineage>
        <taxon>Bacteria</taxon>
        <taxon>Bacillati</taxon>
        <taxon>Actinomycetota</taxon>
        <taxon>Actinomycetes</taxon>
        <taxon>Actinomycetales</taxon>
        <taxon>Actinomycetaceae</taxon>
        <taxon>Scrofimicrobium</taxon>
    </lineage>
</organism>
<accession>A0A6N7W3N2</accession>
<comment type="function">
    <text evidence="11">Catalyzes the phosphorylation of the hydroxyl group of 4-methyl-5-beta-hydroxyethylthiazole (THZ).</text>
</comment>
<dbReference type="GO" id="GO:0000287">
    <property type="term" value="F:magnesium ion binding"/>
    <property type="evidence" value="ECO:0007669"/>
    <property type="project" value="UniProtKB-UniRule"/>
</dbReference>
<dbReference type="PRINTS" id="PR01099">
    <property type="entry name" value="HYETHTZKNASE"/>
</dbReference>
<dbReference type="Pfam" id="PF02110">
    <property type="entry name" value="HK"/>
    <property type="match status" value="1"/>
</dbReference>
<reference evidence="12 13" key="1">
    <citation type="submission" date="2019-08" db="EMBL/GenBank/DDBJ databases">
        <title>In-depth cultivation of the pig gut microbiome towards novel bacterial diversity and tailored functional studies.</title>
        <authorList>
            <person name="Wylensek D."/>
            <person name="Hitch T.C.A."/>
            <person name="Clavel T."/>
        </authorList>
    </citation>
    <scope>NUCLEOTIDE SEQUENCE [LARGE SCALE GENOMIC DNA]</scope>
    <source>
        <strain evidence="12 13">WB03_NA08</strain>
    </source>
</reference>
<evidence type="ECO:0000256" key="5">
    <source>
        <dbReference type="ARBA" id="ARBA00022723"/>
    </source>
</evidence>
<feature type="binding site" evidence="11">
    <location>
        <position position="198"/>
    </location>
    <ligand>
        <name>substrate</name>
    </ligand>
</feature>
<keyword evidence="8 11" id="KW-0067">ATP-binding</keyword>
<keyword evidence="10 11" id="KW-0784">Thiamine biosynthesis</keyword>
<dbReference type="GO" id="GO:0005524">
    <property type="term" value="F:ATP binding"/>
    <property type="evidence" value="ECO:0007669"/>
    <property type="project" value="UniProtKB-UniRule"/>
</dbReference>
<name>A0A6N7W3N2_9ACTO</name>
<evidence type="ECO:0000256" key="4">
    <source>
        <dbReference type="ARBA" id="ARBA00022679"/>
    </source>
</evidence>
<comment type="cofactor">
    <cofactor evidence="2 11">
        <name>Mg(2+)</name>
        <dbReference type="ChEBI" id="CHEBI:18420"/>
    </cofactor>
</comment>
<evidence type="ECO:0000256" key="8">
    <source>
        <dbReference type="ARBA" id="ARBA00022840"/>
    </source>
</evidence>
<dbReference type="GO" id="GO:0009229">
    <property type="term" value="P:thiamine diphosphate biosynthetic process"/>
    <property type="evidence" value="ECO:0007669"/>
    <property type="project" value="UniProtKB-UniRule"/>
</dbReference>